<dbReference type="AlphaFoldDB" id="A0AA47E1L9"/>
<reference evidence="3" key="1">
    <citation type="submission" date="2022-11" db="EMBL/GenBank/DDBJ databases">
        <title>Genomic of Pseudomonas TF18.</title>
        <authorList>
            <person name="Liu T."/>
        </authorList>
    </citation>
    <scope>NUCLEOTIDE SEQUENCE</scope>
    <source>
        <strain evidence="3">TF18</strain>
    </source>
</reference>
<sequence>MSKEVKRFSPDTSGRMREWPDGDYVTSDDYDALRLELAEANADFVRIANERDALLAERDALRNDHGSMRNALKNARYRIEQGRVWNGMGWTLTGLHAHQQQKALDEIDAALQGAKP</sequence>
<dbReference type="EMBL" id="CP113257">
    <property type="protein sequence ID" value="WAE51207.1"/>
    <property type="molecule type" value="Genomic_DNA"/>
</dbReference>
<protein>
    <submittedName>
        <fullName evidence="3">Uncharacterized protein</fullName>
    </submittedName>
</protein>
<dbReference type="RefSeq" id="WP_267930822.1">
    <property type="nucleotide sequence ID" value="NZ_CP113257.1"/>
</dbReference>
<evidence type="ECO:0000256" key="2">
    <source>
        <dbReference type="SAM" id="MobiDB-lite"/>
    </source>
</evidence>
<keyword evidence="1" id="KW-0175">Coiled coil</keyword>
<name>A0AA47E1L9_9GAMM</name>
<accession>A0AA47E1L9</accession>
<proteinExistence type="predicted"/>
<gene>
    <name evidence="3" type="ORF">OSV15_16185</name>
</gene>
<feature type="compositionally biased region" description="Basic and acidic residues" evidence="2">
    <location>
        <begin position="1"/>
        <end position="20"/>
    </location>
</feature>
<evidence type="ECO:0000256" key="1">
    <source>
        <dbReference type="SAM" id="Coils"/>
    </source>
</evidence>
<feature type="region of interest" description="Disordered" evidence="2">
    <location>
        <begin position="1"/>
        <end position="21"/>
    </location>
</feature>
<evidence type="ECO:0000313" key="4">
    <source>
        <dbReference type="Proteomes" id="UP001164632"/>
    </source>
</evidence>
<dbReference type="Proteomes" id="UP001164632">
    <property type="component" value="Chromosome"/>
</dbReference>
<evidence type="ECO:0000313" key="3">
    <source>
        <dbReference type="EMBL" id="WAE51207.1"/>
    </source>
</evidence>
<feature type="coiled-coil region" evidence="1">
    <location>
        <begin position="30"/>
        <end position="57"/>
    </location>
</feature>
<organism evidence="3 4">
    <name type="scientific">Stutzerimonas frequens</name>
    <dbReference type="NCBI Taxonomy" id="2968969"/>
    <lineage>
        <taxon>Bacteria</taxon>
        <taxon>Pseudomonadati</taxon>
        <taxon>Pseudomonadota</taxon>
        <taxon>Gammaproteobacteria</taxon>
        <taxon>Pseudomonadales</taxon>
        <taxon>Pseudomonadaceae</taxon>
        <taxon>Stutzerimonas</taxon>
    </lineage>
</organism>